<feature type="domain" description="CN hydrolase" evidence="2">
    <location>
        <begin position="19"/>
        <end position="266"/>
    </location>
</feature>
<dbReference type="CDD" id="cd07572">
    <property type="entry name" value="nit"/>
    <property type="match status" value="1"/>
</dbReference>
<keyword evidence="1 3" id="KW-0378">Hydrolase</keyword>
<accession>A0ABP7TFA9</accession>
<dbReference type="GO" id="GO:0016787">
    <property type="term" value="F:hydrolase activity"/>
    <property type="evidence" value="ECO:0007669"/>
    <property type="project" value="UniProtKB-KW"/>
</dbReference>
<dbReference type="PANTHER" id="PTHR23088:SF27">
    <property type="entry name" value="DEAMINATED GLUTATHIONE AMIDASE"/>
    <property type="match status" value="1"/>
</dbReference>
<organism evidence="3 4">
    <name type="scientific">Actimicrobium antarcticum</name>
    <dbReference type="NCBI Taxonomy" id="1051899"/>
    <lineage>
        <taxon>Bacteria</taxon>
        <taxon>Pseudomonadati</taxon>
        <taxon>Pseudomonadota</taxon>
        <taxon>Betaproteobacteria</taxon>
        <taxon>Burkholderiales</taxon>
        <taxon>Oxalobacteraceae</taxon>
        <taxon>Actimicrobium</taxon>
    </lineage>
</organism>
<evidence type="ECO:0000313" key="3">
    <source>
        <dbReference type="EMBL" id="GAA4025464.1"/>
    </source>
</evidence>
<proteinExistence type="predicted"/>
<dbReference type="InterPro" id="IPR003010">
    <property type="entry name" value="C-N_Hydrolase"/>
</dbReference>
<protein>
    <submittedName>
        <fullName evidence="3">Carbon-nitrogen hydrolase family protein</fullName>
    </submittedName>
</protein>
<dbReference type="EMBL" id="BAAAZE010000008">
    <property type="protein sequence ID" value="GAA4025464.1"/>
    <property type="molecule type" value="Genomic_DNA"/>
</dbReference>
<dbReference type="Gene3D" id="3.60.110.10">
    <property type="entry name" value="Carbon-nitrogen hydrolase"/>
    <property type="match status" value="1"/>
</dbReference>
<dbReference type="PROSITE" id="PS50263">
    <property type="entry name" value="CN_HYDROLASE"/>
    <property type="match status" value="1"/>
</dbReference>
<keyword evidence="4" id="KW-1185">Reference proteome</keyword>
<dbReference type="PANTHER" id="PTHR23088">
    <property type="entry name" value="NITRILASE-RELATED"/>
    <property type="match status" value="1"/>
</dbReference>
<evidence type="ECO:0000259" key="2">
    <source>
        <dbReference type="PROSITE" id="PS50263"/>
    </source>
</evidence>
<evidence type="ECO:0000313" key="4">
    <source>
        <dbReference type="Proteomes" id="UP001501353"/>
    </source>
</evidence>
<dbReference type="RefSeq" id="WP_344763554.1">
    <property type="nucleotide sequence ID" value="NZ_BAAAZE010000008.1"/>
</dbReference>
<reference evidence="4" key="1">
    <citation type="journal article" date="2019" name="Int. J. Syst. Evol. Microbiol.">
        <title>The Global Catalogue of Microorganisms (GCM) 10K type strain sequencing project: providing services to taxonomists for standard genome sequencing and annotation.</title>
        <authorList>
            <consortium name="The Broad Institute Genomics Platform"/>
            <consortium name="The Broad Institute Genome Sequencing Center for Infectious Disease"/>
            <person name="Wu L."/>
            <person name="Ma J."/>
        </authorList>
    </citation>
    <scope>NUCLEOTIDE SEQUENCE [LARGE SCALE GENOMIC DNA]</scope>
    <source>
        <strain evidence="4">JCM 16673</strain>
    </source>
</reference>
<gene>
    <name evidence="3" type="ORF">GCM10022212_24100</name>
</gene>
<comment type="caution">
    <text evidence="3">The sequence shown here is derived from an EMBL/GenBank/DDBJ whole genome shotgun (WGS) entry which is preliminary data.</text>
</comment>
<dbReference type="Pfam" id="PF00795">
    <property type="entry name" value="CN_hydrolase"/>
    <property type="match status" value="1"/>
</dbReference>
<name>A0ABP7TFA9_9BURK</name>
<dbReference type="InterPro" id="IPR036526">
    <property type="entry name" value="C-N_Hydrolase_sf"/>
</dbReference>
<dbReference type="SUPFAM" id="SSF56317">
    <property type="entry name" value="Carbon-nitrogen hydrolase"/>
    <property type="match status" value="1"/>
</dbReference>
<dbReference type="Proteomes" id="UP001501353">
    <property type="component" value="Unassembled WGS sequence"/>
</dbReference>
<dbReference type="InterPro" id="IPR045254">
    <property type="entry name" value="Nit1/2_C-N_Hydrolase"/>
</dbReference>
<sequence length="284" mass="31081">MASTPRNTDLSRPSAIASAPFALAAIQMVSTPSVAHNLQTARRLVAEAAGRGAQLVLLPEYWPIMGMHETDKVALAESAQGGPIQQCMADMAREHGIWVIGGTLPMVATEAGKIRNSTLVYNPAGEAVVRYDKIHLFSFTKGQESYDEARTIAHGAEVTTFEAPFGRVGLSVCYDLRFPELYRAMGHCALIVVPAAFTWTTGQAHWEILLRARAIENQCYVLAAAQGGRHENGRRTWGHSMLIDPWGEIKAVLPEGEGVVFGQIEPHHLEQVRISLPALEHRRL</sequence>
<evidence type="ECO:0000256" key="1">
    <source>
        <dbReference type="ARBA" id="ARBA00022801"/>
    </source>
</evidence>